<dbReference type="Gene3D" id="3.50.50.60">
    <property type="entry name" value="FAD/NAD(P)-binding domain"/>
    <property type="match status" value="1"/>
</dbReference>
<evidence type="ECO:0000313" key="3">
    <source>
        <dbReference type="Proteomes" id="UP000824998"/>
    </source>
</evidence>
<evidence type="ECO:0000259" key="1">
    <source>
        <dbReference type="Pfam" id="PF05199"/>
    </source>
</evidence>
<dbReference type="AlphaFoldDB" id="A0A9P7Y7T4"/>
<organism evidence="2 3">
    <name type="scientific">Amylocarpus encephaloides</name>
    <dbReference type="NCBI Taxonomy" id="45428"/>
    <lineage>
        <taxon>Eukaryota</taxon>
        <taxon>Fungi</taxon>
        <taxon>Dikarya</taxon>
        <taxon>Ascomycota</taxon>
        <taxon>Pezizomycotina</taxon>
        <taxon>Leotiomycetes</taxon>
        <taxon>Helotiales</taxon>
        <taxon>Helotiales incertae sedis</taxon>
        <taxon>Amylocarpus</taxon>
    </lineage>
</organism>
<dbReference type="OrthoDB" id="4488565at2759"/>
<gene>
    <name evidence="2" type="ORF">BJ875DRAFT_478667</name>
</gene>
<proteinExistence type="predicted"/>
<dbReference type="GO" id="GO:0016614">
    <property type="term" value="F:oxidoreductase activity, acting on CH-OH group of donors"/>
    <property type="evidence" value="ECO:0007669"/>
    <property type="project" value="InterPro"/>
</dbReference>
<reference evidence="2" key="1">
    <citation type="journal article" date="2021" name="IMA Fungus">
        <title>Genomic characterization of three marine fungi, including Emericellopsis atlantica sp. nov. with signatures of a generalist lifestyle and marine biomass degradation.</title>
        <authorList>
            <person name="Hagestad O.C."/>
            <person name="Hou L."/>
            <person name="Andersen J.H."/>
            <person name="Hansen E.H."/>
            <person name="Altermark B."/>
            <person name="Li C."/>
            <person name="Kuhnert E."/>
            <person name="Cox R.J."/>
            <person name="Crous P.W."/>
            <person name="Spatafora J.W."/>
            <person name="Lail K."/>
            <person name="Amirebrahimi M."/>
            <person name="Lipzen A."/>
            <person name="Pangilinan J."/>
            <person name="Andreopoulos W."/>
            <person name="Hayes R.D."/>
            <person name="Ng V."/>
            <person name="Grigoriev I.V."/>
            <person name="Jackson S.A."/>
            <person name="Sutton T.D.S."/>
            <person name="Dobson A.D.W."/>
            <person name="Rama T."/>
        </authorList>
    </citation>
    <scope>NUCLEOTIDE SEQUENCE</scope>
    <source>
        <strain evidence="2">TRa018bII</strain>
    </source>
</reference>
<protein>
    <recommendedName>
        <fullName evidence="1">Glucose-methanol-choline oxidoreductase C-terminal domain-containing protein</fullName>
    </recommendedName>
</protein>
<dbReference type="Gene3D" id="3.30.560.10">
    <property type="entry name" value="Glucose Oxidase, domain 3"/>
    <property type="match status" value="1"/>
</dbReference>
<dbReference type="Pfam" id="PF05199">
    <property type="entry name" value="GMC_oxred_C"/>
    <property type="match status" value="1"/>
</dbReference>
<dbReference type="EMBL" id="MU252173">
    <property type="protein sequence ID" value="KAG9228020.1"/>
    <property type="molecule type" value="Genomic_DNA"/>
</dbReference>
<accession>A0A9P7Y7T4</accession>
<keyword evidence="3" id="KW-1185">Reference proteome</keyword>
<comment type="caution">
    <text evidence="2">The sequence shown here is derived from an EMBL/GenBank/DDBJ whole genome shotgun (WGS) entry which is preliminary data.</text>
</comment>
<dbReference type="InterPro" id="IPR036188">
    <property type="entry name" value="FAD/NAD-bd_sf"/>
</dbReference>
<name>A0A9P7Y7T4_9HELO</name>
<evidence type="ECO:0000313" key="2">
    <source>
        <dbReference type="EMBL" id="KAG9228020.1"/>
    </source>
</evidence>
<feature type="domain" description="Glucose-methanol-choline oxidoreductase C-terminal" evidence="1">
    <location>
        <begin position="12"/>
        <end position="81"/>
    </location>
</feature>
<sequence length="86" mass="9301">MNKPTFGLAIKMSREALKRYKNHAILGGDAFVGESPGPDVQSDEDLETHINDTALGHHTSCTTPIGSDSDNLTVLDSKFRLEVSMA</sequence>
<dbReference type="InterPro" id="IPR007867">
    <property type="entry name" value="GMC_OxRtase_C"/>
</dbReference>
<dbReference type="Proteomes" id="UP000824998">
    <property type="component" value="Unassembled WGS sequence"/>
</dbReference>